<keyword evidence="1" id="KW-0812">Transmembrane</keyword>
<evidence type="ECO:0000313" key="4">
    <source>
        <dbReference type="Proteomes" id="UP000263642"/>
    </source>
</evidence>
<keyword evidence="1" id="KW-1133">Transmembrane helix</keyword>
<accession>A0A517XCG4</accession>
<sequence>MFRSSFFAAGLFVLLTGTSFLFVDKMVLTHKVAVEEEPEPVREPEFRGFLGMTTLNEEQQEELNPPDWAAFSLMSIGAVTMLYAAALPKKRS</sequence>
<dbReference type="AlphaFoldDB" id="A0A3D3R3D1"/>
<protein>
    <submittedName>
        <fullName evidence="2">Uncharacterized protein</fullName>
    </submittedName>
</protein>
<dbReference type="EMBL" id="CP042910">
    <property type="protein sequence ID" value="QEG17166.1"/>
    <property type="molecule type" value="Genomic_DNA"/>
</dbReference>
<evidence type="ECO:0000256" key="1">
    <source>
        <dbReference type="SAM" id="Phobius"/>
    </source>
</evidence>
<dbReference type="Proteomes" id="UP000322887">
    <property type="component" value="Chromosome"/>
</dbReference>
<accession>A0A3D3R3D1</accession>
<reference evidence="3 5" key="2">
    <citation type="submission" date="2019-08" db="EMBL/GenBank/DDBJ databases">
        <title>Deep-cultivation of Planctomycetes and their phenomic and genomic characterization uncovers novel biology.</title>
        <authorList>
            <person name="Wiegand S."/>
            <person name="Jogler M."/>
            <person name="Boedeker C."/>
            <person name="Pinto D."/>
            <person name="Vollmers J."/>
            <person name="Rivas-Marin E."/>
            <person name="Kohn T."/>
            <person name="Peeters S.H."/>
            <person name="Heuer A."/>
            <person name="Rast P."/>
            <person name="Oberbeckmann S."/>
            <person name="Bunk B."/>
            <person name="Jeske O."/>
            <person name="Meyerdierks A."/>
            <person name="Storesund J.E."/>
            <person name="Kallscheuer N."/>
            <person name="Luecker S."/>
            <person name="Lage O.M."/>
            <person name="Pohl T."/>
            <person name="Merkel B.J."/>
            <person name="Hornburger P."/>
            <person name="Mueller R.-W."/>
            <person name="Bruemmer F."/>
            <person name="Labrenz M."/>
            <person name="Spormann A.M."/>
            <person name="Op den Camp H."/>
            <person name="Overmann J."/>
            <person name="Amann R."/>
            <person name="Jetten M.S.M."/>
            <person name="Mascher T."/>
            <person name="Medema M.H."/>
            <person name="Devos D.P."/>
            <person name="Kaster A.-K."/>
            <person name="Ovreas L."/>
            <person name="Rohde M."/>
            <person name="Galperin M.Y."/>
            <person name="Jogler C."/>
        </authorList>
    </citation>
    <scope>NUCLEOTIDE SEQUENCE [LARGE SCALE GENOMIC DNA]</scope>
    <source>
        <strain evidence="3 5">DSM 8797</strain>
    </source>
</reference>
<keyword evidence="5" id="KW-1185">Reference proteome</keyword>
<dbReference type="GeneID" id="98647573"/>
<evidence type="ECO:0000313" key="2">
    <source>
        <dbReference type="EMBL" id="HCO23381.1"/>
    </source>
</evidence>
<reference evidence="2 4" key="1">
    <citation type="journal article" date="2018" name="Nat. Biotechnol.">
        <title>A standardized bacterial taxonomy based on genome phylogeny substantially revises the tree of life.</title>
        <authorList>
            <person name="Parks D.H."/>
            <person name="Chuvochina M."/>
            <person name="Waite D.W."/>
            <person name="Rinke C."/>
            <person name="Skarshewski A."/>
            <person name="Chaumeil P.A."/>
            <person name="Hugenholtz P."/>
        </authorList>
    </citation>
    <scope>NUCLEOTIDE SEQUENCE [LARGE SCALE GENOMIC DNA]</scope>
    <source>
        <strain evidence="2">UBA9375</strain>
    </source>
</reference>
<dbReference type="EMBL" id="DQAY01000058">
    <property type="protein sequence ID" value="HCO23381.1"/>
    <property type="molecule type" value="Genomic_DNA"/>
</dbReference>
<dbReference type="Proteomes" id="UP000263642">
    <property type="component" value="Unassembled WGS sequence"/>
</dbReference>
<evidence type="ECO:0000313" key="5">
    <source>
        <dbReference type="Proteomes" id="UP000322887"/>
    </source>
</evidence>
<name>A0A3D3R3D1_9PLAN</name>
<evidence type="ECO:0000313" key="3">
    <source>
        <dbReference type="EMBL" id="QEG17166.1"/>
    </source>
</evidence>
<proteinExistence type="predicted"/>
<dbReference type="RefSeq" id="WP_002643774.1">
    <property type="nucleotide sequence ID" value="NZ_CAXAST010000001.1"/>
</dbReference>
<organism evidence="2 4">
    <name type="scientific">Gimesia maris</name>
    <dbReference type="NCBI Taxonomy" id="122"/>
    <lineage>
        <taxon>Bacteria</taxon>
        <taxon>Pseudomonadati</taxon>
        <taxon>Planctomycetota</taxon>
        <taxon>Planctomycetia</taxon>
        <taxon>Planctomycetales</taxon>
        <taxon>Planctomycetaceae</taxon>
        <taxon>Gimesia</taxon>
    </lineage>
</organism>
<gene>
    <name evidence="2" type="ORF">DIT97_10105</name>
    <name evidence="3" type="ORF">GmarT_30440</name>
</gene>
<keyword evidence="1" id="KW-0472">Membrane</keyword>
<feature type="transmembrane region" description="Helical" evidence="1">
    <location>
        <begin position="68"/>
        <end position="87"/>
    </location>
</feature>